<sequence>MACSLIQRATVQQGTSPGSLPVLQTPTVTYFCDGVAFFVPPHESLCSCASEPPPCSCHCKRLELPVSISSIFLSEVCSDNAGQQDITGRLKFVSTLIGTCAGGGALLLRDDNLDDSCTPLAAAARTLGRCHSRGTTDTRSVLDSRCMHSEAHRSGSVALWRKDRADVYVSLLREPVPADSYFRYDGGGGYCAVSGDKGRRGTRCKDRLEPSVKRPGTSASNNTGTGALTGANASLSTPPTPRAYSRASIDSTHRLLHLRLSPLRKVTDDLSRPKLTFANSESGSLDERPRPAHARIWRSRKPTSRSRAQELLDDANFLYAGEAAHVRGPSFSEKEMSQAYRTHLADVNDKWIKVNPTVTENIRRKWYKRASQHFAPAEPEKNTHIDEEDQDALCL</sequence>
<organism evidence="2 3">
    <name type="scientific">Mycena pura</name>
    <dbReference type="NCBI Taxonomy" id="153505"/>
    <lineage>
        <taxon>Eukaryota</taxon>
        <taxon>Fungi</taxon>
        <taxon>Dikarya</taxon>
        <taxon>Basidiomycota</taxon>
        <taxon>Agaricomycotina</taxon>
        <taxon>Agaricomycetes</taxon>
        <taxon>Agaricomycetidae</taxon>
        <taxon>Agaricales</taxon>
        <taxon>Marasmiineae</taxon>
        <taxon>Mycenaceae</taxon>
        <taxon>Mycena</taxon>
    </lineage>
</organism>
<proteinExistence type="predicted"/>
<accession>A0AAD6VVT7</accession>
<feature type="region of interest" description="Disordered" evidence="1">
    <location>
        <begin position="197"/>
        <end position="244"/>
    </location>
</feature>
<feature type="region of interest" description="Disordered" evidence="1">
    <location>
        <begin position="373"/>
        <end position="395"/>
    </location>
</feature>
<feature type="compositionally biased region" description="Basic and acidic residues" evidence="1">
    <location>
        <begin position="197"/>
        <end position="212"/>
    </location>
</feature>
<protein>
    <submittedName>
        <fullName evidence="2">Uncharacterized protein</fullName>
    </submittedName>
</protein>
<feature type="compositionally biased region" description="Acidic residues" evidence="1">
    <location>
        <begin position="386"/>
        <end position="395"/>
    </location>
</feature>
<evidence type="ECO:0000313" key="2">
    <source>
        <dbReference type="EMBL" id="KAJ7218361.1"/>
    </source>
</evidence>
<comment type="caution">
    <text evidence="2">The sequence shown here is derived from an EMBL/GenBank/DDBJ whole genome shotgun (WGS) entry which is preliminary data.</text>
</comment>
<feature type="compositionally biased region" description="Polar residues" evidence="1">
    <location>
        <begin position="217"/>
        <end position="237"/>
    </location>
</feature>
<evidence type="ECO:0000256" key="1">
    <source>
        <dbReference type="SAM" id="MobiDB-lite"/>
    </source>
</evidence>
<evidence type="ECO:0000313" key="3">
    <source>
        <dbReference type="Proteomes" id="UP001219525"/>
    </source>
</evidence>
<dbReference type="EMBL" id="JARJCW010000012">
    <property type="protein sequence ID" value="KAJ7218361.1"/>
    <property type="molecule type" value="Genomic_DNA"/>
</dbReference>
<gene>
    <name evidence="2" type="ORF">GGX14DRAFT_594662</name>
</gene>
<reference evidence="2" key="1">
    <citation type="submission" date="2023-03" db="EMBL/GenBank/DDBJ databases">
        <title>Massive genome expansion in bonnet fungi (Mycena s.s.) driven by repeated elements and novel gene families across ecological guilds.</title>
        <authorList>
            <consortium name="Lawrence Berkeley National Laboratory"/>
            <person name="Harder C.B."/>
            <person name="Miyauchi S."/>
            <person name="Viragh M."/>
            <person name="Kuo A."/>
            <person name="Thoen E."/>
            <person name="Andreopoulos B."/>
            <person name="Lu D."/>
            <person name="Skrede I."/>
            <person name="Drula E."/>
            <person name="Henrissat B."/>
            <person name="Morin E."/>
            <person name="Kohler A."/>
            <person name="Barry K."/>
            <person name="LaButti K."/>
            <person name="Morin E."/>
            <person name="Salamov A."/>
            <person name="Lipzen A."/>
            <person name="Mereny Z."/>
            <person name="Hegedus B."/>
            <person name="Baldrian P."/>
            <person name="Stursova M."/>
            <person name="Weitz H."/>
            <person name="Taylor A."/>
            <person name="Grigoriev I.V."/>
            <person name="Nagy L.G."/>
            <person name="Martin F."/>
            <person name="Kauserud H."/>
        </authorList>
    </citation>
    <scope>NUCLEOTIDE SEQUENCE</scope>
    <source>
        <strain evidence="2">9144</strain>
    </source>
</reference>
<keyword evidence="3" id="KW-1185">Reference proteome</keyword>
<dbReference type="AlphaFoldDB" id="A0AAD6VVT7"/>
<dbReference type="Proteomes" id="UP001219525">
    <property type="component" value="Unassembled WGS sequence"/>
</dbReference>
<name>A0AAD6VVT7_9AGAR</name>